<feature type="compositionally biased region" description="Polar residues" evidence="1">
    <location>
        <begin position="231"/>
        <end position="242"/>
    </location>
</feature>
<dbReference type="Proteomes" id="UP000783686">
    <property type="component" value="Unassembled WGS sequence"/>
</dbReference>
<gene>
    <name evidence="2" type="ORF">BOKJ2_LOCUS4365</name>
</gene>
<evidence type="ECO:0000313" key="2">
    <source>
        <dbReference type="EMBL" id="CAD5212564.1"/>
    </source>
</evidence>
<organism evidence="2 3">
    <name type="scientific">Bursaphelenchus okinawaensis</name>
    <dbReference type="NCBI Taxonomy" id="465554"/>
    <lineage>
        <taxon>Eukaryota</taxon>
        <taxon>Metazoa</taxon>
        <taxon>Ecdysozoa</taxon>
        <taxon>Nematoda</taxon>
        <taxon>Chromadorea</taxon>
        <taxon>Rhabditida</taxon>
        <taxon>Tylenchina</taxon>
        <taxon>Tylenchomorpha</taxon>
        <taxon>Aphelenchoidea</taxon>
        <taxon>Aphelenchoididae</taxon>
        <taxon>Bursaphelenchus</taxon>
    </lineage>
</organism>
<dbReference type="AlphaFoldDB" id="A0A811KB18"/>
<name>A0A811KB18_9BILA</name>
<dbReference type="EMBL" id="CAJFCW020000002">
    <property type="protein sequence ID" value="CAG9096662.1"/>
    <property type="molecule type" value="Genomic_DNA"/>
</dbReference>
<evidence type="ECO:0000313" key="3">
    <source>
        <dbReference type="Proteomes" id="UP000614601"/>
    </source>
</evidence>
<proteinExistence type="predicted"/>
<feature type="compositionally biased region" description="Basic and acidic residues" evidence="1">
    <location>
        <begin position="7"/>
        <end position="19"/>
    </location>
</feature>
<feature type="region of interest" description="Disordered" evidence="1">
    <location>
        <begin position="221"/>
        <end position="290"/>
    </location>
</feature>
<protein>
    <submittedName>
        <fullName evidence="2">Uncharacterized protein</fullName>
    </submittedName>
</protein>
<keyword evidence="3" id="KW-1185">Reference proteome</keyword>
<dbReference type="OrthoDB" id="5878029at2759"/>
<reference evidence="2" key="1">
    <citation type="submission" date="2020-09" db="EMBL/GenBank/DDBJ databases">
        <authorList>
            <person name="Kikuchi T."/>
        </authorList>
    </citation>
    <scope>NUCLEOTIDE SEQUENCE</scope>
    <source>
        <strain evidence="2">SH1</strain>
    </source>
</reference>
<dbReference type="Proteomes" id="UP000614601">
    <property type="component" value="Unassembled WGS sequence"/>
</dbReference>
<feature type="compositionally biased region" description="Low complexity" evidence="1">
    <location>
        <begin position="258"/>
        <end position="283"/>
    </location>
</feature>
<accession>A0A811KB18</accession>
<evidence type="ECO:0000256" key="1">
    <source>
        <dbReference type="SAM" id="MobiDB-lite"/>
    </source>
</evidence>
<dbReference type="EMBL" id="CAJFDH010000002">
    <property type="protein sequence ID" value="CAD5212564.1"/>
    <property type="molecule type" value="Genomic_DNA"/>
</dbReference>
<feature type="region of interest" description="Disordered" evidence="1">
    <location>
        <begin position="1"/>
        <end position="21"/>
    </location>
</feature>
<comment type="caution">
    <text evidence="2">The sequence shown here is derived from an EMBL/GenBank/DDBJ whole genome shotgun (WGS) entry which is preliminary data.</text>
</comment>
<sequence length="328" mass="37256">MFQNRDTSVRTRKPSETSKKSQCQFNLLEDVVTNWRTETLFNTKKVAISDVASSVDRTDIASMSTDTHTDRRRRNSNYTICDEHHWDHNHHLHKLSTASVRPSNSLPLFKKPISIDISPDKPPYSPIEEELTPRAPNTTYFDLHEDDSESSLEVARKLAKISGPQSTLEPEEPIKRKISEVLLGKATVDIRRCSTLSAYVRRPKATKYAMVRRQSLFENFRRSMKKPFGRNGTTSSMPSQNAMRKRSRGLLKFQVGESTSYSSSMSEPSRPESLSLSQQSSSRRQVPPYLKLSQVQNDSIESYFTASSVVINIEPDEGEITPKAPNQT</sequence>